<dbReference type="InterPro" id="IPR011701">
    <property type="entry name" value="MFS"/>
</dbReference>
<feature type="transmembrane region" description="Helical" evidence="4">
    <location>
        <begin position="295"/>
        <end position="320"/>
    </location>
</feature>
<feature type="domain" description="Major facilitator superfamily (MFS) profile" evidence="5">
    <location>
        <begin position="21"/>
        <end position="400"/>
    </location>
</feature>
<feature type="transmembrane region" description="Helical" evidence="4">
    <location>
        <begin position="266"/>
        <end position="283"/>
    </location>
</feature>
<feature type="transmembrane region" description="Helical" evidence="4">
    <location>
        <begin position="59"/>
        <end position="79"/>
    </location>
</feature>
<evidence type="ECO:0000256" key="3">
    <source>
        <dbReference type="ARBA" id="ARBA00023136"/>
    </source>
</evidence>
<feature type="transmembrane region" description="Helical" evidence="4">
    <location>
        <begin position="377"/>
        <end position="395"/>
    </location>
</feature>
<evidence type="ECO:0000256" key="2">
    <source>
        <dbReference type="ARBA" id="ARBA00022989"/>
    </source>
</evidence>
<dbReference type="PANTHER" id="PTHR23534:SF1">
    <property type="entry name" value="MAJOR FACILITATOR SUPERFAMILY PROTEIN"/>
    <property type="match status" value="1"/>
</dbReference>
<feature type="transmembrane region" description="Helical" evidence="4">
    <location>
        <begin position="352"/>
        <end position="370"/>
    </location>
</feature>
<comment type="caution">
    <text evidence="6">The sequence shown here is derived from an EMBL/GenBank/DDBJ whole genome shotgun (WGS) entry which is preliminary data.</text>
</comment>
<evidence type="ECO:0000256" key="4">
    <source>
        <dbReference type="SAM" id="Phobius"/>
    </source>
</evidence>
<dbReference type="Proteomes" id="UP000635726">
    <property type="component" value="Unassembled WGS sequence"/>
</dbReference>
<gene>
    <name evidence="6" type="ORF">GCM10008939_19010</name>
</gene>
<feature type="transmembrane region" description="Helical" evidence="4">
    <location>
        <begin position="181"/>
        <end position="201"/>
    </location>
</feature>
<reference evidence="6" key="1">
    <citation type="journal article" date="2014" name="Int. J. Syst. Evol. Microbiol.">
        <title>Complete genome sequence of Corynebacterium casei LMG S-19264T (=DSM 44701T), isolated from a smear-ripened cheese.</title>
        <authorList>
            <consortium name="US DOE Joint Genome Institute (JGI-PGF)"/>
            <person name="Walter F."/>
            <person name="Albersmeier A."/>
            <person name="Kalinowski J."/>
            <person name="Ruckert C."/>
        </authorList>
    </citation>
    <scope>NUCLEOTIDE SEQUENCE</scope>
    <source>
        <strain evidence="6">JCM 14371</strain>
    </source>
</reference>
<dbReference type="EMBL" id="BMOE01000005">
    <property type="protein sequence ID" value="GGJ74913.1"/>
    <property type="molecule type" value="Genomic_DNA"/>
</dbReference>
<organism evidence="6 7">
    <name type="scientific">Deinococcus aquiradiocola</name>
    <dbReference type="NCBI Taxonomy" id="393059"/>
    <lineage>
        <taxon>Bacteria</taxon>
        <taxon>Thermotogati</taxon>
        <taxon>Deinococcota</taxon>
        <taxon>Deinococci</taxon>
        <taxon>Deinococcales</taxon>
        <taxon>Deinococcaceae</taxon>
        <taxon>Deinococcus</taxon>
    </lineage>
</organism>
<dbReference type="InterPro" id="IPR020846">
    <property type="entry name" value="MFS_dom"/>
</dbReference>
<keyword evidence="7" id="KW-1185">Reference proteome</keyword>
<name>A0A917PFJ5_9DEIO</name>
<keyword evidence="2 4" id="KW-1133">Transmembrane helix</keyword>
<dbReference type="AlphaFoldDB" id="A0A917PFJ5"/>
<dbReference type="Gene3D" id="1.20.1250.20">
    <property type="entry name" value="MFS general substrate transporter like domains"/>
    <property type="match status" value="1"/>
</dbReference>
<dbReference type="PROSITE" id="PS50850">
    <property type="entry name" value="MFS"/>
    <property type="match status" value="1"/>
</dbReference>
<evidence type="ECO:0000256" key="1">
    <source>
        <dbReference type="ARBA" id="ARBA00022692"/>
    </source>
</evidence>
<feature type="transmembrane region" description="Helical" evidence="4">
    <location>
        <begin position="86"/>
        <end position="105"/>
    </location>
</feature>
<dbReference type="PANTHER" id="PTHR23534">
    <property type="entry name" value="MFS PERMEASE"/>
    <property type="match status" value="1"/>
</dbReference>
<sequence length="406" mass="40704">MLRVRATLHNARMTSFRPSRGLVLLFLAQALATGATTASTVLASLVIAGLGHEALAGLPSTLVTLAAAASAGLFGLMMLRVGRRAGLVSAYLLGTLGAVVGFLGGRAGNVPVFLLGAALIGAAQGGYQQARYAVAESVPEGLQAGVMGVMMLASVLGSAASGALSGPLAVLAARLGSSSDLVGWLLAGAFLLLGAALTLFWRPLAPTGGTTTGTTPTRPAVRPARLSDDAVRWPALAVATAQGLMVTLMSLTPLRAHHMGMDHTHVAGLITLHVAGMFGFGWLTGPLLDRLGSRFGYVTGAALLAAASLTALLTGAWLPVSMFVLGLGWNLCYVAGSKALTAYAGVQGQVDALGYLAAGAGTLIGGAVIARYGFAPLSAFCAACALLPLLSAALAPRPSRAALAGD</sequence>
<evidence type="ECO:0000259" key="5">
    <source>
        <dbReference type="PROSITE" id="PS50850"/>
    </source>
</evidence>
<dbReference type="Pfam" id="PF07690">
    <property type="entry name" value="MFS_1"/>
    <property type="match status" value="1"/>
</dbReference>
<keyword evidence="3 4" id="KW-0472">Membrane</keyword>
<evidence type="ECO:0000313" key="6">
    <source>
        <dbReference type="EMBL" id="GGJ74913.1"/>
    </source>
</evidence>
<keyword evidence="1 4" id="KW-0812">Transmembrane</keyword>
<dbReference type="GO" id="GO:0022857">
    <property type="term" value="F:transmembrane transporter activity"/>
    <property type="evidence" value="ECO:0007669"/>
    <property type="project" value="InterPro"/>
</dbReference>
<evidence type="ECO:0000313" key="7">
    <source>
        <dbReference type="Proteomes" id="UP000635726"/>
    </source>
</evidence>
<proteinExistence type="predicted"/>
<feature type="transmembrane region" description="Helical" evidence="4">
    <location>
        <begin position="146"/>
        <end position="169"/>
    </location>
</feature>
<protein>
    <recommendedName>
        <fullName evidence="5">Major facilitator superfamily (MFS) profile domain-containing protein</fullName>
    </recommendedName>
</protein>
<reference evidence="6" key="2">
    <citation type="submission" date="2020-09" db="EMBL/GenBank/DDBJ databases">
        <authorList>
            <person name="Sun Q."/>
            <person name="Ohkuma M."/>
        </authorList>
    </citation>
    <scope>NUCLEOTIDE SEQUENCE</scope>
    <source>
        <strain evidence="6">JCM 14371</strain>
    </source>
</reference>
<dbReference type="InterPro" id="IPR036259">
    <property type="entry name" value="MFS_trans_sf"/>
</dbReference>
<feature type="transmembrane region" description="Helical" evidence="4">
    <location>
        <begin position="327"/>
        <end position="346"/>
    </location>
</feature>
<accession>A0A917PFJ5</accession>
<dbReference type="SUPFAM" id="SSF103473">
    <property type="entry name" value="MFS general substrate transporter"/>
    <property type="match status" value="1"/>
</dbReference>